<dbReference type="Proteomes" id="UP000233786">
    <property type="component" value="Unassembled WGS sequence"/>
</dbReference>
<evidence type="ECO:0000259" key="1">
    <source>
        <dbReference type="Pfam" id="PF15567"/>
    </source>
</evidence>
<accession>A0A2N3Y554</accession>
<evidence type="ECO:0000313" key="3">
    <source>
        <dbReference type="EMBL" id="PKW18066.1"/>
    </source>
</evidence>
<reference evidence="3" key="1">
    <citation type="submission" date="2017-12" db="EMBL/GenBank/DDBJ databases">
        <title>Sequencing the genomes of 1000 Actinobacteria strains.</title>
        <authorList>
            <person name="Klenk H.-P."/>
        </authorList>
    </citation>
    <scope>NUCLEOTIDE SEQUENCE [LARGE SCALE GENOMIC DNA]</scope>
    <source>
        <strain evidence="3">DSM 44228</strain>
    </source>
</reference>
<proteinExistence type="predicted"/>
<comment type="caution">
    <text evidence="3">The sequence shown here is derived from an EMBL/GenBank/DDBJ whole genome shotgun (WGS) entry which is preliminary data.</text>
</comment>
<dbReference type="EMBL" id="PJNB01000001">
    <property type="protein sequence ID" value="PKW18066.1"/>
    <property type="molecule type" value="Genomic_DNA"/>
</dbReference>
<dbReference type="InterPro" id="IPR029082">
    <property type="entry name" value="Imm35"/>
</dbReference>
<dbReference type="AlphaFoldDB" id="A0A2N3Y554"/>
<feature type="domain" description="Immunity protein 35" evidence="1">
    <location>
        <begin position="252"/>
        <end position="334"/>
    </location>
</feature>
<evidence type="ECO:0000259" key="2">
    <source>
        <dbReference type="Pfam" id="PF15644"/>
    </source>
</evidence>
<organism evidence="3 4">
    <name type="scientific">Saccharopolyspora spinosa</name>
    <dbReference type="NCBI Taxonomy" id="60894"/>
    <lineage>
        <taxon>Bacteria</taxon>
        <taxon>Bacillati</taxon>
        <taxon>Actinomycetota</taxon>
        <taxon>Actinomycetes</taxon>
        <taxon>Pseudonocardiales</taxon>
        <taxon>Pseudonocardiaceae</taxon>
        <taxon>Saccharopolyspora</taxon>
    </lineage>
</organism>
<keyword evidence="4" id="KW-1185">Reference proteome</keyword>
<protein>
    <submittedName>
        <fullName evidence="3">Papain fold toxin 1 (Glutamine deamidase) of polymorphic toxin system</fullName>
    </submittedName>
</protein>
<feature type="domain" description="Tox-PL" evidence="2">
    <location>
        <begin position="108"/>
        <end position="210"/>
    </location>
</feature>
<dbReference type="Pfam" id="PF15644">
    <property type="entry name" value="Gln_amidase"/>
    <property type="match status" value="1"/>
</dbReference>
<name>A0A2N3Y554_SACSN</name>
<gene>
    <name evidence="3" type="ORF">A8926_6121</name>
</gene>
<dbReference type="Pfam" id="PF15567">
    <property type="entry name" value="Imm35"/>
    <property type="match status" value="1"/>
</dbReference>
<sequence>MAGSYCAGNGLVAEGQSGMNELAERARSWLQDTYGPRVVLRGEEAILSTERAAFFGCRYVESDEPMLAATICVPRDGAEPFPASNAGPLDESINVLGSAPGSWRWRVNAGNCVVATDAAVSGWPASALPWDSAGEVPGWWDRMLASYFPDAEVVTCATWEDAAGAIVDGGVGTRAVVWLRRQFGGRELAGHLLYADYADDAVVFLDGLRGTVAERNDTEVAELVVARFRRGRGDSVGGLLPWEVAAEEFAGAVEKAEAWLAYRYDGEVGLVGADPADETERGWLFACTTRSFRDSGDWREQMLDAALVVPKAAGEQPFGLPNRDPWSWLDDWDAGKPGLMPPPEPGQAAWFGPMVAELGPVVGVGVHEHWFGVLEEIASFPVQTQVLVWLRRRDVRGRESVGHLLVAVNDTDGVRLFDPMDGRAQPLIETAPFELRVLRFGS</sequence>
<evidence type="ECO:0000313" key="4">
    <source>
        <dbReference type="Proteomes" id="UP000233786"/>
    </source>
</evidence>
<dbReference type="InterPro" id="IPR028908">
    <property type="entry name" value="Tox-PL_dom"/>
</dbReference>